<dbReference type="Proteomes" id="UP001484535">
    <property type="component" value="Unassembled WGS sequence"/>
</dbReference>
<gene>
    <name evidence="3" type="ORF">ABDJ38_15305</name>
</gene>
<keyword evidence="2" id="KW-0732">Signal</keyword>
<protein>
    <submittedName>
        <fullName evidence="3">Uncharacterized protein</fullName>
    </submittedName>
</protein>
<organism evidence="3 4">
    <name type="scientific">Aurantiacibacter flavus</name>
    <dbReference type="NCBI Taxonomy" id="3145232"/>
    <lineage>
        <taxon>Bacteria</taxon>
        <taxon>Pseudomonadati</taxon>
        <taxon>Pseudomonadota</taxon>
        <taxon>Alphaproteobacteria</taxon>
        <taxon>Sphingomonadales</taxon>
        <taxon>Erythrobacteraceae</taxon>
        <taxon>Aurantiacibacter</taxon>
    </lineage>
</organism>
<feature type="region of interest" description="Disordered" evidence="1">
    <location>
        <begin position="131"/>
        <end position="154"/>
    </location>
</feature>
<evidence type="ECO:0000313" key="3">
    <source>
        <dbReference type="EMBL" id="MEN7538547.1"/>
    </source>
</evidence>
<sequence length="154" mass="16321">MHRAAAKLVPVALSFLMLAACSGSDSVVPGNAEDPRPFSEIGADEEMRFTGTEPFWGGSVVGERLTYTTPENIDGTAIAVSRFAGRGGVTWSGMLDGESFDLMVTPGRCSDGMSDRTYPFVATLQLGSQQREGCAWRASHPPADPAQKPAQQPA</sequence>
<comment type="caution">
    <text evidence="3">The sequence shown here is derived from an EMBL/GenBank/DDBJ whole genome shotgun (WGS) entry which is preliminary data.</text>
</comment>
<keyword evidence="4" id="KW-1185">Reference proteome</keyword>
<feature type="chain" id="PRO_5045689798" evidence="2">
    <location>
        <begin position="20"/>
        <end position="154"/>
    </location>
</feature>
<dbReference type="PROSITE" id="PS51257">
    <property type="entry name" value="PROKAR_LIPOPROTEIN"/>
    <property type="match status" value="1"/>
</dbReference>
<accession>A0ABV0D0U0</accession>
<evidence type="ECO:0000313" key="4">
    <source>
        <dbReference type="Proteomes" id="UP001484535"/>
    </source>
</evidence>
<proteinExistence type="predicted"/>
<reference evidence="3 4" key="1">
    <citation type="submission" date="2024-05" db="EMBL/GenBank/DDBJ databases">
        <authorList>
            <person name="Park S."/>
        </authorList>
    </citation>
    <scope>NUCLEOTIDE SEQUENCE [LARGE SCALE GENOMIC DNA]</scope>
    <source>
        <strain evidence="3 4">DGU5</strain>
    </source>
</reference>
<dbReference type="RefSeq" id="WP_346786006.1">
    <property type="nucleotide sequence ID" value="NZ_JBDLBR010000006.1"/>
</dbReference>
<dbReference type="EMBL" id="JBDLBR010000006">
    <property type="protein sequence ID" value="MEN7538547.1"/>
    <property type="molecule type" value="Genomic_DNA"/>
</dbReference>
<name>A0ABV0D0U0_9SPHN</name>
<feature type="signal peptide" evidence="2">
    <location>
        <begin position="1"/>
        <end position="19"/>
    </location>
</feature>
<evidence type="ECO:0000256" key="1">
    <source>
        <dbReference type="SAM" id="MobiDB-lite"/>
    </source>
</evidence>
<feature type="compositionally biased region" description="Low complexity" evidence="1">
    <location>
        <begin position="145"/>
        <end position="154"/>
    </location>
</feature>
<evidence type="ECO:0000256" key="2">
    <source>
        <dbReference type="SAM" id="SignalP"/>
    </source>
</evidence>